<dbReference type="EMBL" id="HBUE01011535">
    <property type="protein sequence ID" value="CAG6448664.1"/>
    <property type="molecule type" value="Transcribed_RNA"/>
</dbReference>
<evidence type="ECO:0000256" key="1">
    <source>
        <dbReference type="SAM" id="MobiDB-lite"/>
    </source>
</evidence>
<accession>A0A8D8EWV1</accession>
<dbReference type="AlphaFoldDB" id="A0A8D8EWV1"/>
<evidence type="ECO:0000313" key="2">
    <source>
        <dbReference type="EMBL" id="CAG6448664.1"/>
    </source>
</evidence>
<feature type="region of interest" description="Disordered" evidence="1">
    <location>
        <begin position="92"/>
        <end position="111"/>
    </location>
</feature>
<proteinExistence type="predicted"/>
<sequence length="111" mass="12663">MHFPAFKIKFSIFEIDQLHRKVQSSAERPAGGKRPAAQSACQVRQLWWKPHGEFPWLCRAEKVPRGAGQKEESASVPPTSEDFELDRCSSWRRSGSIDQPSVPSRLGRFVR</sequence>
<protein>
    <submittedName>
        <fullName evidence="2">(northern house mosquito) hypothetical protein</fullName>
    </submittedName>
</protein>
<feature type="compositionally biased region" description="Polar residues" evidence="1">
    <location>
        <begin position="92"/>
        <end position="102"/>
    </location>
</feature>
<organism evidence="2">
    <name type="scientific">Culex pipiens</name>
    <name type="common">House mosquito</name>
    <dbReference type="NCBI Taxonomy" id="7175"/>
    <lineage>
        <taxon>Eukaryota</taxon>
        <taxon>Metazoa</taxon>
        <taxon>Ecdysozoa</taxon>
        <taxon>Arthropoda</taxon>
        <taxon>Hexapoda</taxon>
        <taxon>Insecta</taxon>
        <taxon>Pterygota</taxon>
        <taxon>Neoptera</taxon>
        <taxon>Endopterygota</taxon>
        <taxon>Diptera</taxon>
        <taxon>Nematocera</taxon>
        <taxon>Culicoidea</taxon>
        <taxon>Culicidae</taxon>
        <taxon>Culicinae</taxon>
        <taxon>Culicini</taxon>
        <taxon>Culex</taxon>
        <taxon>Culex</taxon>
    </lineage>
</organism>
<name>A0A8D8EWV1_CULPI</name>
<reference evidence="2" key="1">
    <citation type="submission" date="2021-05" db="EMBL/GenBank/DDBJ databases">
        <authorList>
            <person name="Alioto T."/>
            <person name="Alioto T."/>
            <person name="Gomez Garrido J."/>
        </authorList>
    </citation>
    <scope>NUCLEOTIDE SEQUENCE</scope>
</reference>